<reference evidence="7" key="3">
    <citation type="submission" date="2022-01" db="EMBL/GenBank/DDBJ databases">
        <authorList>
            <person name="Rubenstein D.R."/>
        </authorList>
    </citation>
    <scope>NUCLEOTIDE SEQUENCE</scope>
    <source>
        <strain evidence="7">SS15</strain>
        <tissue evidence="7">Liver</tissue>
    </source>
</reference>
<evidence type="ECO:0000313" key="7">
    <source>
        <dbReference type="EMBL" id="KAI1240124.1"/>
    </source>
</evidence>
<dbReference type="PANTHER" id="PTHR11486">
    <property type="entry name" value="FIBROBLAST GROWTH FACTOR"/>
    <property type="match status" value="1"/>
</dbReference>
<dbReference type="Proteomes" id="UP000618051">
    <property type="component" value="Unassembled WGS sequence"/>
</dbReference>
<dbReference type="SMART" id="SM00442">
    <property type="entry name" value="FGF"/>
    <property type="match status" value="1"/>
</dbReference>
<dbReference type="AlphaFoldDB" id="A0A835TRV8"/>
<dbReference type="InterPro" id="IPR008996">
    <property type="entry name" value="IL1/FGF"/>
</dbReference>
<dbReference type="PRINTS" id="PR00263">
    <property type="entry name" value="HBGFFGF"/>
</dbReference>
<dbReference type="EMBL" id="JADDUC020000004">
    <property type="protein sequence ID" value="KAI1240124.1"/>
    <property type="molecule type" value="Genomic_DNA"/>
</dbReference>
<keyword evidence="8" id="KW-1185">Reference proteome</keyword>
<dbReference type="Gene3D" id="2.80.10.50">
    <property type="match status" value="1"/>
</dbReference>
<name>A0A835TRV8_9PASS</name>
<evidence type="ECO:0000256" key="2">
    <source>
        <dbReference type="ARBA" id="ARBA00022473"/>
    </source>
</evidence>
<dbReference type="PRINTS" id="PR00262">
    <property type="entry name" value="IL1HBGF"/>
</dbReference>
<protein>
    <recommendedName>
        <fullName evidence="5">Fibroblast growth factor</fullName>
        <shortName evidence="5">FGF</shortName>
    </recommendedName>
</protein>
<reference evidence="6" key="1">
    <citation type="submission" date="2020-10" db="EMBL/GenBank/DDBJ databases">
        <title>Feather gene expression reveals the developmental basis of iridescence in African starlings.</title>
        <authorList>
            <person name="Rubenstein D.R."/>
        </authorList>
    </citation>
    <scope>NUCLEOTIDE SEQUENCE</scope>
    <source>
        <strain evidence="6">SS15</strain>
        <tissue evidence="6">Liver</tissue>
    </source>
</reference>
<keyword evidence="2" id="KW-0217">Developmental protein</keyword>
<reference evidence="7 8" key="2">
    <citation type="journal article" date="2021" name="J. Hered.">
        <title>Feather Gene Expression Elucidates the Developmental Basis of Plumage Iridescence in African Starlings.</title>
        <authorList>
            <person name="Rubenstein D.R."/>
            <person name="Corvelo A."/>
            <person name="MacManes M.D."/>
            <person name="Maia R."/>
            <person name="Narzisi G."/>
            <person name="Rousaki A."/>
            <person name="Vandenabeele P."/>
            <person name="Shawkey M.D."/>
            <person name="Solomon J."/>
        </authorList>
    </citation>
    <scope>NUCLEOTIDE SEQUENCE [LARGE SCALE GENOMIC DNA]</scope>
    <source>
        <strain evidence="7">SS15</strain>
    </source>
</reference>
<evidence type="ECO:0000256" key="5">
    <source>
        <dbReference type="RuleBase" id="RU049442"/>
    </source>
</evidence>
<evidence type="ECO:0000313" key="8">
    <source>
        <dbReference type="Proteomes" id="UP000618051"/>
    </source>
</evidence>
<evidence type="ECO:0000256" key="1">
    <source>
        <dbReference type="ARBA" id="ARBA00007936"/>
    </source>
</evidence>
<dbReference type="GO" id="GO:0051781">
    <property type="term" value="P:positive regulation of cell division"/>
    <property type="evidence" value="ECO:0007669"/>
    <property type="project" value="UniProtKB-KW"/>
</dbReference>
<comment type="similarity">
    <text evidence="1 5">Belongs to the heparin-binding growth factors family.</text>
</comment>
<keyword evidence="4" id="KW-0497">Mitogen</keyword>
<proteinExistence type="inferred from homology"/>
<accession>A0A835TRV8</accession>
<dbReference type="GO" id="GO:0008083">
    <property type="term" value="F:growth factor activity"/>
    <property type="evidence" value="ECO:0007669"/>
    <property type="project" value="InterPro"/>
</dbReference>
<evidence type="ECO:0000256" key="3">
    <source>
        <dbReference type="ARBA" id="ARBA00022782"/>
    </source>
</evidence>
<sequence>MLLMYMNDRLDDKSLITDVENRRKVYERCTDYCYPTPTTLMGLNLMPGFAYMILPSDYTRSKLLGCLTVFTVCQTEQKIHRCVWHTGILEITSVEIGVVAVKSIKSNYYLAMNKKGKVYGSKEFNSDCKLKERIEENGYNTYASLNWKHNGRQILELGSTHCYQCDILQRTLGWNPDVVSPVKITETATSLVFTVSYHRDTNQKFRGMAVLELGSVAKLRLWAVQAGAAAGVKPALSTEEPLLGSTAGVWTGSQTGASHPRPTGRHLWDSTAPPVLPAPCTAVIFKSLLLCGKCGMNCLRALLDKEFIMEERLSRKTLSSREWVVPAGIALVLNKVFNLTSLHQFIISGLIEYMSDMG</sequence>
<dbReference type="InterPro" id="IPR002209">
    <property type="entry name" value="Fibroblast_GF_fam"/>
</dbReference>
<dbReference type="SUPFAM" id="SSF50353">
    <property type="entry name" value="Cytokine"/>
    <property type="match status" value="1"/>
</dbReference>
<dbReference type="EMBL" id="JADDUC010000230">
    <property type="protein sequence ID" value="KAG0115338.1"/>
    <property type="molecule type" value="Genomic_DNA"/>
</dbReference>
<evidence type="ECO:0000256" key="4">
    <source>
        <dbReference type="ARBA" id="ARBA00023246"/>
    </source>
</evidence>
<dbReference type="OrthoDB" id="5987799at2759"/>
<evidence type="ECO:0000313" key="6">
    <source>
        <dbReference type="EMBL" id="KAG0115338.1"/>
    </source>
</evidence>
<dbReference type="GO" id="GO:0030154">
    <property type="term" value="P:cell differentiation"/>
    <property type="evidence" value="ECO:0007669"/>
    <property type="project" value="UniProtKB-KW"/>
</dbReference>
<gene>
    <name evidence="7" type="ORF">IHE44_0011575</name>
    <name evidence="6" type="ORF">IHE44_006138</name>
</gene>
<organism evidence="6">
    <name type="scientific">Lamprotornis superbus</name>
    <dbReference type="NCBI Taxonomy" id="245042"/>
    <lineage>
        <taxon>Eukaryota</taxon>
        <taxon>Metazoa</taxon>
        <taxon>Chordata</taxon>
        <taxon>Craniata</taxon>
        <taxon>Vertebrata</taxon>
        <taxon>Euteleostomi</taxon>
        <taxon>Archelosauria</taxon>
        <taxon>Archosauria</taxon>
        <taxon>Dinosauria</taxon>
        <taxon>Saurischia</taxon>
        <taxon>Theropoda</taxon>
        <taxon>Coelurosauria</taxon>
        <taxon>Aves</taxon>
        <taxon>Neognathae</taxon>
        <taxon>Neoaves</taxon>
        <taxon>Telluraves</taxon>
        <taxon>Australaves</taxon>
        <taxon>Passeriformes</taxon>
        <taxon>Sturnidae</taxon>
        <taxon>Lamprotornis</taxon>
    </lineage>
</organism>
<keyword evidence="3" id="KW-0221">Differentiation</keyword>
<comment type="caution">
    <text evidence="6">The sequence shown here is derived from an EMBL/GenBank/DDBJ whole genome shotgun (WGS) entry which is preliminary data.</text>
</comment>
<dbReference type="Pfam" id="PF00167">
    <property type="entry name" value="FGF"/>
    <property type="match status" value="1"/>
</dbReference>